<evidence type="ECO:0000313" key="1">
    <source>
        <dbReference type="EMBL" id="KJH81890.1"/>
    </source>
</evidence>
<organism evidence="1 2">
    <name type="scientific">Stutzerimonas stutzeri</name>
    <name type="common">Pseudomonas stutzeri</name>
    <dbReference type="NCBI Taxonomy" id="316"/>
    <lineage>
        <taxon>Bacteria</taxon>
        <taxon>Pseudomonadati</taxon>
        <taxon>Pseudomonadota</taxon>
        <taxon>Gammaproteobacteria</taxon>
        <taxon>Pseudomonadales</taxon>
        <taxon>Pseudomonadaceae</taxon>
        <taxon>Stutzerimonas</taxon>
    </lineage>
</organism>
<dbReference type="AlphaFoldDB" id="A0A0D9ALH3"/>
<proteinExistence type="predicted"/>
<comment type="caution">
    <text evidence="1">The sequence shown here is derived from an EMBL/GenBank/DDBJ whole genome shotgun (WGS) entry which is preliminary data.</text>
</comment>
<dbReference type="PATRIC" id="fig|316.101.peg.4402"/>
<dbReference type="Proteomes" id="UP000032487">
    <property type="component" value="Unassembled WGS sequence"/>
</dbReference>
<dbReference type="EMBL" id="JYHV01000018">
    <property type="protein sequence ID" value="KJH81890.1"/>
    <property type="molecule type" value="Genomic_DNA"/>
</dbReference>
<name>A0A0D9ALH3_STUST</name>
<gene>
    <name evidence="1" type="ORF">UF78_10940</name>
</gene>
<accession>A0A0D9ALH3</accession>
<dbReference type="RefSeq" id="WP_230623622.1">
    <property type="nucleotide sequence ID" value="NZ_JYHV01000018.1"/>
</dbReference>
<reference evidence="1 2" key="1">
    <citation type="submission" date="2015-02" db="EMBL/GenBank/DDBJ databases">
        <title>Draft genome sequence of Pseudomonas stutzeri NT0128 isolated from wheat (Triticum turgidum) rhizosphere.</title>
        <authorList>
            <person name="Tovi N."/>
            <person name="Frenk S."/>
            <person name="Hadar Y."/>
            <person name="Minz D."/>
        </authorList>
    </citation>
    <scope>NUCLEOTIDE SEQUENCE [LARGE SCALE GENOMIC DNA]</scope>
    <source>
        <strain evidence="1 2">NT0128</strain>
    </source>
</reference>
<sequence>MTDTTMRLHRRLRAPDSNSLHYREFELNLTNDKRHLILSRYTEFYCRERPGWDLVHHHQVPVASLIRWIISNSDAEKN</sequence>
<evidence type="ECO:0000313" key="2">
    <source>
        <dbReference type="Proteomes" id="UP000032487"/>
    </source>
</evidence>
<protein>
    <submittedName>
        <fullName evidence="1">Uncharacterized protein</fullName>
    </submittedName>
</protein>